<evidence type="ECO:0000313" key="2">
    <source>
        <dbReference type="EMBL" id="AMZ04882.1"/>
    </source>
</evidence>
<evidence type="ECO:0000313" key="1">
    <source>
        <dbReference type="EMBL" id="AFJ52336.1"/>
    </source>
</evidence>
<name>I2BFN3_9VIRU</name>
<sequence>MSLYLSSISTFLGQRLYLLKEYLTTSLVCKCRYISLLAQKFL</sequence>
<proteinExistence type="predicted"/>
<dbReference type="EMBL" id="KT989884">
    <property type="protein sequence ID" value="AMZ04882.1"/>
    <property type="molecule type" value="Genomic_DNA"/>
</dbReference>
<evidence type="ECO:0000313" key="4">
    <source>
        <dbReference type="Proteomes" id="UP000118593"/>
    </source>
</evidence>
<gene>
    <name evidence="1" type="primary">52R</name>
</gene>
<organism evidence="1 4">
    <name type="scientific">European catfish virus</name>
    <dbReference type="NCBI Taxonomy" id="84739"/>
    <lineage>
        <taxon>Viruses</taxon>
        <taxon>Varidnaviria</taxon>
        <taxon>Bamfordvirae</taxon>
        <taxon>Nucleocytoviricota</taxon>
        <taxon>Megaviricetes</taxon>
        <taxon>Pimascovirales</taxon>
        <taxon>Pimascovirales incertae sedis</taxon>
        <taxon>Iridoviridae</taxon>
        <taxon>Alphairidovirinae</taxon>
        <taxon>Ranavirus</taxon>
        <taxon>Ranavirus perca1</taxon>
        <taxon>Epizootic haematopoietic necrosis virus</taxon>
    </lineage>
</organism>
<dbReference type="RefSeq" id="YP_006347644.1">
    <property type="nucleotide sequence ID" value="NC_017940.1"/>
</dbReference>
<evidence type="ECO:0000313" key="3">
    <source>
        <dbReference type="EMBL" id="AMZ05018.1"/>
    </source>
</evidence>
<dbReference type="Proteomes" id="UP000149128">
    <property type="component" value="Segment"/>
</dbReference>
<dbReference type="Proteomes" id="UP000118593">
    <property type="component" value="Segment"/>
</dbReference>
<dbReference type="GeneID" id="12978002"/>
<dbReference type="KEGG" id="vg:12978002"/>
<dbReference type="EMBL" id="JQ724856">
    <property type="protein sequence ID" value="AFJ52336.1"/>
    <property type="molecule type" value="Genomic_DNA"/>
</dbReference>
<dbReference type="Proteomes" id="UP000149504">
    <property type="component" value="Segment"/>
</dbReference>
<reference evidence="5 6" key="2">
    <citation type="submission" date="2015-11" db="EMBL/GenBank/DDBJ databases">
        <authorList>
            <person name="Horvath B."/>
        </authorList>
    </citation>
    <scope>NUCLEOTIDE SEQUENCE [LARGE SCALE GENOMIC DNA]</scope>
</reference>
<protein>
    <submittedName>
        <fullName evidence="1">Uncharacterized protein</fullName>
    </submittedName>
</protein>
<reference evidence="1 4" key="1">
    <citation type="journal article" date="2012" name="J. Virol.">
        <title>Complete genome sequence of European sheatfish virus.</title>
        <authorList>
            <person name="Lopez-Bueno A."/>
            <person name="Mavian C."/>
            <person name="Alcami A."/>
            <person name="Alejo A."/>
        </authorList>
    </citation>
    <scope>NUCLEOTIDE SEQUENCE [LARGE SCALE GENOMIC DNA]</scope>
    <source>
        <strain evidence="1">Valdeolmos</strain>
    </source>
</reference>
<evidence type="ECO:0000313" key="6">
    <source>
        <dbReference type="Proteomes" id="UP000149504"/>
    </source>
</evidence>
<evidence type="ECO:0000313" key="5">
    <source>
        <dbReference type="Proteomes" id="UP000149128"/>
    </source>
</evidence>
<reference evidence="2" key="3">
    <citation type="journal article" date="2016" name="Infect. Genet. Evol.">
        <title>Whole genome sequencing and phylogenetic characterization of brown bullhead (Ameiurus nebulosus) origin ranavirus strains from independent disease outbreaks.</title>
        <authorList>
            <person name="Feher E."/>
            <person name="Doszpoly A."/>
            <person name="Horvath B."/>
            <person name="Marton S."/>
            <person name="Forro B."/>
            <person name="Farkas S.L."/>
            <person name="Banyai K."/>
            <person name="Juhasz T."/>
        </authorList>
    </citation>
    <scope>NUCLEOTIDE SEQUENCE</scope>
    <source>
        <strain evidence="2">13051/2012</strain>
        <strain evidence="3">14612/2012</strain>
    </source>
</reference>
<accession>I2BFN3</accession>
<dbReference type="EMBL" id="KT989885">
    <property type="protein sequence ID" value="AMZ05018.1"/>
    <property type="molecule type" value="Genomic_DNA"/>
</dbReference>